<accession>A0A514D4L0</accession>
<organism evidence="1">
    <name type="scientific">Leviviridae sp</name>
    <dbReference type="NCBI Taxonomy" id="2027243"/>
    <lineage>
        <taxon>Viruses</taxon>
        <taxon>Riboviria</taxon>
        <taxon>Orthornavirae</taxon>
        <taxon>Lenarviricota</taxon>
        <taxon>Leviviricetes</taxon>
        <taxon>Norzivirales</taxon>
        <taxon>Fiersviridae</taxon>
    </lineage>
</organism>
<reference evidence="1" key="1">
    <citation type="submission" date="2019-05" db="EMBL/GenBank/DDBJ databases">
        <title>Metatranscriptomic reconstruction reveals RNA viruses with the potential to shape carbon cycling in soil.</title>
        <authorList>
            <person name="Starr E.P."/>
            <person name="Nuccio E."/>
            <person name="Pett-Ridge J."/>
            <person name="Banfield J.F."/>
            <person name="Firestone M.K."/>
        </authorList>
    </citation>
    <scope>NUCLEOTIDE SEQUENCE</scope>
    <source>
        <strain evidence="1">H3_Bulk_Litter_17_scaffold_3043</strain>
    </source>
</reference>
<dbReference type="EMBL" id="MN034177">
    <property type="protein sequence ID" value="QDH88561.1"/>
    <property type="molecule type" value="Genomic_RNA"/>
</dbReference>
<name>A0A514D4L0_9VIRU</name>
<gene>
    <name evidence="1" type="ORF">H3BulkLitter173043_000002</name>
</gene>
<sequence>MKVTRLANAEWAASNGRPSMRYVVVCNVHEGIDPNEPIRILDSVGTERFLYVSDLLLRLSEEARKHFLYS</sequence>
<protein>
    <submittedName>
        <fullName evidence="1">Uncharacterized protein</fullName>
    </submittedName>
</protein>
<proteinExistence type="predicted"/>
<evidence type="ECO:0000313" key="1">
    <source>
        <dbReference type="EMBL" id="QDH88561.1"/>
    </source>
</evidence>